<name>A0A481YTX0_9VIRU</name>
<keyword evidence="1" id="KW-0812">Transmembrane</keyword>
<accession>A0A481YTX0</accession>
<keyword evidence="1" id="KW-1133">Transmembrane helix</keyword>
<reference evidence="2" key="1">
    <citation type="journal article" date="2019" name="MBio">
        <title>Virus Genomes from Deep Sea Sediments Expand the Ocean Megavirome and Support Independent Origins of Viral Gigantism.</title>
        <authorList>
            <person name="Backstrom D."/>
            <person name="Yutin N."/>
            <person name="Jorgensen S.L."/>
            <person name="Dharamshi J."/>
            <person name="Homa F."/>
            <person name="Zaremba-Niedwiedzka K."/>
            <person name="Spang A."/>
            <person name="Wolf Y.I."/>
            <person name="Koonin E.V."/>
            <person name="Ettema T.J."/>
        </authorList>
    </citation>
    <scope>NUCLEOTIDE SEQUENCE</scope>
</reference>
<evidence type="ECO:0000313" key="2">
    <source>
        <dbReference type="EMBL" id="QBK86387.1"/>
    </source>
</evidence>
<dbReference type="EMBL" id="MK500334">
    <property type="protein sequence ID" value="QBK86387.1"/>
    <property type="molecule type" value="Genomic_DNA"/>
</dbReference>
<evidence type="ECO:0000256" key="1">
    <source>
        <dbReference type="SAM" id="Phobius"/>
    </source>
</evidence>
<gene>
    <name evidence="2" type="ORF">LCMAC102_01820</name>
</gene>
<proteinExistence type="predicted"/>
<sequence>MDVPIAFFSISLLWFLFGIVTITELVAEKYTQTLRDLAVPYNSPVYVSALQWMPNETCSFGNPYGCQGS</sequence>
<feature type="transmembrane region" description="Helical" evidence="1">
    <location>
        <begin position="6"/>
        <end position="27"/>
    </location>
</feature>
<organism evidence="2">
    <name type="scientific">Marseillevirus LCMAC102</name>
    <dbReference type="NCBI Taxonomy" id="2506603"/>
    <lineage>
        <taxon>Viruses</taxon>
        <taxon>Varidnaviria</taxon>
        <taxon>Bamfordvirae</taxon>
        <taxon>Nucleocytoviricota</taxon>
        <taxon>Megaviricetes</taxon>
        <taxon>Pimascovirales</taxon>
        <taxon>Pimascovirales incertae sedis</taxon>
        <taxon>Marseilleviridae</taxon>
    </lineage>
</organism>
<protein>
    <submittedName>
        <fullName evidence="2">Uncharacterized protein</fullName>
    </submittedName>
</protein>
<keyword evidence="1" id="KW-0472">Membrane</keyword>